<proteinExistence type="predicted"/>
<dbReference type="EMBL" id="MU151262">
    <property type="protein sequence ID" value="KAF9446108.1"/>
    <property type="molecule type" value="Genomic_DNA"/>
</dbReference>
<comment type="caution">
    <text evidence="2">The sequence shown here is derived from an EMBL/GenBank/DDBJ whole genome shotgun (WGS) entry which is preliminary data.</text>
</comment>
<dbReference type="EMBL" id="MU151141">
    <property type="protein sequence ID" value="KAF9449093.1"/>
    <property type="molecule type" value="Genomic_DNA"/>
</dbReference>
<dbReference type="AlphaFoldDB" id="A0A9P6C5C6"/>
<name>A0A9P6C5C6_9AGAR</name>
<evidence type="ECO:0000313" key="1">
    <source>
        <dbReference type="EMBL" id="KAF9446108.1"/>
    </source>
</evidence>
<accession>A0A9P6C5C6</accession>
<reference evidence="2" key="1">
    <citation type="submission" date="2020-11" db="EMBL/GenBank/DDBJ databases">
        <authorList>
            <consortium name="DOE Joint Genome Institute"/>
            <person name="Ahrendt S."/>
            <person name="Riley R."/>
            <person name="Andreopoulos W."/>
            <person name="Labutti K."/>
            <person name="Pangilinan J."/>
            <person name="Ruiz-Duenas F.J."/>
            <person name="Barrasa J.M."/>
            <person name="Sanchez-Garcia M."/>
            <person name="Camarero S."/>
            <person name="Miyauchi S."/>
            <person name="Serrano A."/>
            <person name="Linde D."/>
            <person name="Babiker R."/>
            <person name="Drula E."/>
            <person name="Ayuso-Fernandez I."/>
            <person name="Pacheco R."/>
            <person name="Padilla G."/>
            <person name="Ferreira P."/>
            <person name="Barriuso J."/>
            <person name="Kellner H."/>
            <person name="Castanera R."/>
            <person name="Alfaro M."/>
            <person name="Ramirez L."/>
            <person name="Pisabarro A.G."/>
            <person name="Kuo A."/>
            <person name="Tritt A."/>
            <person name="Lipzen A."/>
            <person name="He G."/>
            <person name="Yan M."/>
            <person name="Ng V."/>
            <person name="Cullen D."/>
            <person name="Martin F."/>
            <person name="Rosso M.-N."/>
            <person name="Henrissat B."/>
            <person name="Hibbett D."/>
            <person name="Martinez A.T."/>
            <person name="Grigoriev I.V."/>
        </authorList>
    </citation>
    <scope>NUCLEOTIDE SEQUENCE</scope>
    <source>
        <strain evidence="2">MF-IS2</strain>
    </source>
</reference>
<evidence type="ECO:0000313" key="3">
    <source>
        <dbReference type="Proteomes" id="UP000807342"/>
    </source>
</evidence>
<organism evidence="2 3">
    <name type="scientific">Macrolepiota fuliginosa MF-IS2</name>
    <dbReference type="NCBI Taxonomy" id="1400762"/>
    <lineage>
        <taxon>Eukaryota</taxon>
        <taxon>Fungi</taxon>
        <taxon>Dikarya</taxon>
        <taxon>Basidiomycota</taxon>
        <taxon>Agaricomycotina</taxon>
        <taxon>Agaricomycetes</taxon>
        <taxon>Agaricomycetidae</taxon>
        <taxon>Agaricales</taxon>
        <taxon>Agaricineae</taxon>
        <taxon>Agaricaceae</taxon>
        <taxon>Macrolepiota</taxon>
    </lineage>
</organism>
<dbReference type="Proteomes" id="UP000807342">
    <property type="component" value="Unassembled WGS sequence"/>
</dbReference>
<gene>
    <name evidence="1" type="ORF">P691DRAFT_804687</name>
    <name evidence="2" type="ORF">P691DRAFT_813187</name>
</gene>
<sequence length="113" mass="12556">MDPPAHRGRSFCPLPVWQGSPHRLSPNMFRLTKMIYHEWDHTCNPISEIRPCPPVLPWVSHTVILSATLPFAHFPSCLCRCQRSSEIDGINGAVPAGPPINNITAAMDALLTF</sequence>
<protein>
    <submittedName>
        <fullName evidence="2">Uncharacterized protein</fullName>
    </submittedName>
</protein>
<evidence type="ECO:0000313" key="2">
    <source>
        <dbReference type="EMBL" id="KAF9449093.1"/>
    </source>
</evidence>
<keyword evidence="3" id="KW-1185">Reference proteome</keyword>